<evidence type="ECO:0000256" key="9">
    <source>
        <dbReference type="PROSITE-ProRule" id="PRU00703"/>
    </source>
</evidence>
<evidence type="ECO:0000256" key="7">
    <source>
        <dbReference type="ARBA" id="ARBA00023122"/>
    </source>
</evidence>
<evidence type="ECO:0000259" key="12">
    <source>
        <dbReference type="PROSITE" id="PS51846"/>
    </source>
</evidence>
<sequence>MMFVGTVVSVVAILALTFGTAVFVAAEFSLTALDRSTVDANARAGGTRDRFIQRAHRRLSFQLSGAQLGISITTLTTGYLTEPLVGELPYPALTAIGISDRMSDAITTFLALVVVTSLSMVFGELVPKYLAVARPLRTARAVVLPQWLFSVLFTPAIRLTNGAANWIMRQLAIEPAEELRSARTPQELVSLVRASARRGSLDDATASLMRRSLQFGALTAEELMTPRSKIVALQTDDTIADMVAAVAASGFSRFPVVRGDLDETVGIVHVKQAFEVASADRPHTRLTAVAQPVAVVPSTLDGDAVMAQIRANPLQTVMVVDEYGGTAGMVTLEDLIEEIVGDVRDEHDDATPDVVAAGTGWRVSGLLRIDEVATATGYRAPEGPYETIGGLVLRELGHIPVAGESVDLPALDLDHLPDESVCWRARVVHMDGRRIDLLELTELRGHPHVHGEPGEERGSR</sequence>
<dbReference type="InterPro" id="IPR000644">
    <property type="entry name" value="CBS_dom"/>
</dbReference>
<evidence type="ECO:0000256" key="8">
    <source>
        <dbReference type="ARBA" id="ARBA00023136"/>
    </source>
</evidence>
<evidence type="ECO:0000256" key="1">
    <source>
        <dbReference type="ARBA" id="ARBA00004651"/>
    </source>
</evidence>
<accession>A0A168F2T2</accession>
<organism evidence="13 14">
    <name type="scientific">Mycobacterium ostraviense</name>
    <dbReference type="NCBI Taxonomy" id="2738409"/>
    <lineage>
        <taxon>Bacteria</taxon>
        <taxon>Bacillati</taxon>
        <taxon>Actinomycetota</taxon>
        <taxon>Actinomycetes</taxon>
        <taxon>Mycobacteriales</taxon>
        <taxon>Mycobacteriaceae</taxon>
        <taxon>Mycobacterium</taxon>
    </lineage>
</organism>
<dbReference type="PROSITE" id="PS51371">
    <property type="entry name" value="CBS"/>
    <property type="match status" value="2"/>
</dbReference>
<evidence type="ECO:0000256" key="3">
    <source>
        <dbReference type="ARBA" id="ARBA00022475"/>
    </source>
</evidence>
<feature type="domain" description="CBS" evidence="11">
    <location>
        <begin position="286"/>
        <end position="346"/>
    </location>
</feature>
<dbReference type="PROSITE" id="PS51846">
    <property type="entry name" value="CNNM"/>
    <property type="match status" value="1"/>
</dbReference>
<dbReference type="Pfam" id="PF00571">
    <property type="entry name" value="CBS"/>
    <property type="match status" value="2"/>
</dbReference>
<keyword evidence="3" id="KW-1003">Cell membrane</keyword>
<evidence type="ECO:0000256" key="5">
    <source>
        <dbReference type="ARBA" id="ARBA00022737"/>
    </source>
</evidence>
<feature type="domain" description="CNNM transmembrane" evidence="12">
    <location>
        <begin position="2"/>
        <end position="205"/>
    </location>
</feature>
<keyword evidence="14" id="KW-1185">Reference proteome</keyword>
<evidence type="ECO:0000256" key="10">
    <source>
        <dbReference type="PROSITE-ProRule" id="PRU01193"/>
    </source>
</evidence>
<dbReference type="InterPro" id="IPR046342">
    <property type="entry name" value="CBS_dom_sf"/>
</dbReference>
<evidence type="ECO:0000256" key="2">
    <source>
        <dbReference type="ARBA" id="ARBA00006337"/>
    </source>
</evidence>
<evidence type="ECO:0000256" key="4">
    <source>
        <dbReference type="ARBA" id="ARBA00022692"/>
    </source>
</evidence>
<dbReference type="PANTHER" id="PTHR43099">
    <property type="entry name" value="UPF0053 PROTEIN YRKA"/>
    <property type="match status" value="1"/>
</dbReference>
<keyword evidence="4 10" id="KW-0812">Transmembrane</keyword>
<dbReference type="SMART" id="SM01091">
    <property type="entry name" value="CorC_HlyC"/>
    <property type="match status" value="1"/>
</dbReference>
<keyword evidence="8 10" id="KW-0472">Membrane</keyword>
<keyword evidence="7 9" id="KW-0129">CBS domain</keyword>
<dbReference type="Pfam" id="PF01595">
    <property type="entry name" value="CNNM"/>
    <property type="match status" value="1"/>
</dbReference>
<dbReference type="Gene3D" id="3.10.580.10">
    <property type="entry name" value="CBS-domain"/>
    <property type="match status" value="1"/>
</dbReference>
<dbReference type="AlphaFoldDB" id="A0A168F2T2"/>
<dbReference type="InterPro" id="IPR005170">
    <property type="entry name" value="Transptr-assoc_dom"/>
</dbReference>
<evidence type="ECO:0000313" key="13">
    <source>
        <dbReference type="EMBL" id="KZS60937.1"/>
    </source>
</evidence>
<keyword evidence="5" id="KW-0677">Repeat</keyword>
<dbReference type="RefSeq" id="WP_075511631.1">
    <property type="nucleotide sequence ID" value="NZ_CP089224.1"/>
</dbReference>
<dbReference type="SUPFAM" id="SSF54631">
    <property type="entry name" value="CBS-domain pair"/>
    <property type="match status" value="1"/>
</dbReference>
<dbReference type="CDD" id="cd04590">
    <property type="entry name" value="CBS_pair_CorC_HlyC_assoc"/>
    <property type="match status" value="1"/>
</dbReference>
<dbReference type="GO" id="GO:0005886">
    <property type="term" value="C:plasma membrane"/>
    <property type="evidence" value="ECO:0007669"/>
    <property type="project" value="UniProtKB-SubCell"/>
</dbReference>
<feature type="domain" description="CBS" evidence="11">
    <location>
        <begin position="224"/>
        <end position="285"/>
    </location>
</feature>
<evidence type="ECO:0000256" key="6">
    <source>
        <dbReference type="ARBA" id="ARBA00022989"/>
    </source>
</evidence>
<evidence type="ECO:0000259" key="11">
    <source>
        <dbReference type="PROSITE" id="PS51371"/>
    </source>
</evidence>
<dbReference type="Proteomes" id="UP000077342">
    <property type="component" value="Unassembled WGS sequence"/>
</dbReference>
<evidence type="ECO:0000313" key="14">
    <source>
        <dbReference type="Proteomes" id="UP000077342"/>
    </source>
</evidence>
<protein>
    <submittedName>
        <fullName evidence="13">Uncharacterized protein</fullName>
    </submittedName>
</protein>
<reference evidence="14" key="1">
    <citation type="submission" date="2016-04" db="EMBL/GenBank/DDBJ databases">
        <authorList>
            <person name="Strapagiel D."/>
            <person name="Borowka P."/>
            <person name="Marciniak B."/>
            <person name="Bakula Z."/>
            <person name="Van Ingen J."/>
            <person name="Safianowska A."/>
            <person name="Dziadek J."/>
            <person name="Jagielski T."/>
        </authorList>
    </citation>
    <scope>NUCLEOTIDE SEQUENCE [LARGE SCALE GENOMIC DNA]</scope>
    <source>
        <strain evidence="14">1010001458</strain>
    </source>
</reference>
<dbReference type="Pfam" id="PF03471">
    <property type="entry name" value="CorC_HlyC"/>
    <property type="match status" value="1"/>
</dbReference>
<dbReference type="PANTHER" id="PTHR43099:SF6">
    <property type="entry name" value="UPF0053 PROTEIN RV1842C"/>
    <property type="match status" value="1"/>
</dbReference>
<comment type="similarity">
    <text evidence="2">Belongs to the UPF0053 family.</text>
</comment>
<dbReference type="InterPro" id="IPR051676">
    <property type="entry name" value="UPF0053_domain"/>
</dbReference>
<proteinExistence type="inferred from homology"/>
<dbReference type="InterPro" id="IPR016169">
    <property type="entry name" value="FAD-bd_PCMH_sub2"/>
</dbReference>
<comment type="subcellular location">
    <subcellularLocation>
        <location evidence="1">Cell membrane</location>
        <topology evidence="1">Multi-pass membrane protein</topology>
    </subcellularLocation>
</comment>
<dbReference type="InterPro" id="IPR002550">
    <property type="entry name" value="CNNM"/>
</dbReference>
<dbReference type="GO" id="GO:0050660">
    <property type="term" value="F:flavin adenine dinucleotide binding"/>
    <property type="evidence" value="ECO:0007669"/>
    <property type="project" value="InterPro"/>
</dbReference>
<dbReference type="InterPro" id="IPR044751">
    <property type="entry name" value="Ion_transp-like_CBS"/>
</dbReference>
<name>A0A168F2T2_9MYCO</name>
<dbReference type="EMBL" id="LWCI01000121">
    <property type="protein sequence ID" value="KZS60937.1"/>
    <property type="molecule type" value="Genomic_DNA"/>
</dbReference>
<dbReference type="InterPro" id="IPR036318">
    <property type="entry name" value="FAD-bd_PCMH-like_sf"/>
</dbReference>
<dbReference type="Gene3D" id="3.30.465.10">
    <property type="match status" value="1"/>
</dbReference>
<keyword evidence="6 10" id="KW-1133">Transmembrane helix</keyword>
<gene>
    <name evidence="13" type="ORF">A4G28_00485</name>
</gene>
<dbReference type="SUPFAM" id="SSF56176">
    <property type="entry name" value="FAD-binding/transporter-associated domain-like"/>
    <property type="match status" value="1"/>
</dbReference>
<comment type="caution">
    <text evidence="13">The sequence shown here is derived from an EMBL/GenBank/DDBJ whole genome shotgun (WGS) entry which is preliminary data.</text>
</comment>